<evidence type="ECO:0000259" key="5">
    <source>
        <dbReference type="Pfam" id="PF00884"/>
    </source>
</evidence>
<dbReference type="EMBL" id="CP126212">
    <property type="protein sequence ID" value="WIA14034.1"/>
    <property type="molecule type" value="Genomic_DNA"/>
</dbReference>
<feature type="signal peptide" evidence="4">
    <location>
        <begin position="1"/>
        <end position="26"/>
    </location>
</feature>
<keyword evidence="2" id="KW-0378">Hydrolase</keyword>
<dbReference type="PANTHER" id="PTHR42693:SF53">
    <property type="entry name" value="ENDO-4-O-SULFATASE"/>
    <property type="match status" value="1"/>
</dbReference>
<keyword evidence="7" id="KW-1185">Reference proteome</keyword>
<dbReference type="PANTHER" id="PTHR42693">
    <property type="entry name" value="ARYLSULFATASE FAMILY MEMBER"/>
    <property type="match status" value="1"/>
</dbReference>
<feature type="region of interest" description="Disordered" evidence="3">
    <location>
        <begin position="30"/>
        <end position="54"/>
    </location>
</feature>
<organism evidence="6 7">
    <name type="scientific">Tetradesmus obliquus</name>
    <name type="common">Green alga</name>
    <name type="synonym">Acutodesmus obliquus</name>
    <dbReference type="NCBI Taxonomy" id="3088"/>
    <lineage>
        <taxon>Eukaryota</taxon>
        <taxon>Viridiplantae</taxon>
        <taxon>Chlorophyta</taxon>
        <taxon>core chlorophytes</taxon>
        <taxon>Chlorophyceae</taxon>
        <taxon>CS clade</taxon>
        <taxon>Sphaeropleales</taxon>
        <taxon>Scenedesmaceae</taxon>
        <taxon>Tetradesmus</taxon>
    </lineage>
</organism>
<evidence type="ECO:0000256" key="2">
    <source>
        <dbReference type="ARBA" id="ARBA00022801"/>
    </source>
</evidence>
<keyword evidence="4" id="KW-0732">Signal</keyword>
<dbReference type="InterPro" id="IPR000917">
    <property type="entry name" value="Sulfatase_N"/>
</dbReference>
<dbReference type="InterPro" id="IPR050738">
    <property type="entry name" value="Sulfatase"/>
</dbReference>
<name>A0ABY8TY10_TETOB</name>
<dbReference type="Gene3D" id="3.40.720.10">
    <property type="entry name" value="Alkaline Phosphatase, subunit A"/>
    <property type="match status" value="1"/>
</dbReference>
<sequence>MKKLIIITLFSIAILFSACALSGAHAASQQQQQQQQQQQDSSRAKPIPALKPGQKPNFIMILTDDVGWDDLGFHNPRVKTPNINKLRQRSTVFENFYTSPQCAQSRAQFLTGRSYARTGTMAVSGGWDFINRDEVTIGEAMAAGGYRTAHFGKWHNLQVLGYEPWHNGFEDGYIPPSTGADGEGLARLNGRYVVAAEGGHVYDNDLRNQTVAYLQKRVKDKQPFFVFWAARSIHTNYILPDPVTGKPIERRIVPAEYRDRFNTPEYNNVANSTKDAWAFMEYLDDALGPMFDFLTDSGLDQSTYLMFTADNGPAVYHDESPPLKKLIRMPSGMAGAKHSTFEGGIRNALVVQGPGVKTGATDNTMIANSDIFPTMVDIAGVNASVAAGLQLDGISFKSVLLPSGSRRNNNRTADVDLSSESMSWTQQQSSLTWRYFFMLGPACWGPNAVPELAPDRSVVKPQQLLDYNTGGSGWPSKKVFGPGPGFKSCVVVRYRNYKWLGSSSKVFQFPEGKQHWEIPQNEVTGFYNAGESMCFKMKVLTAGTYTATAIYTSNSQATFRLSVGSYADIKAGTARSLTMQWPAQGVMRGMSLGNLTLPASREEKTEACLQLLPSPALDGKTAVFQNFANIQWTRVSNKRSMTPQSPASSSSSVTPADLVPAASAGAAPVAVPAPGLDLTGRYSWVHQVASRAARVSSAQVQDAWSALRLRHAWPDGQSELESMFSPYDAEGVEECPAELHAACRPLI</sequence>
<dbReference type="Pfam" id="PF00884">
    <property type="entry name" value="Sulfatase"/>
    <property type="match status" value="1"/>
</dbReference>
<feature type="compositionally biased region" description="Low complexity" evidence="3">
    <location>
        <begin position="30"/>
        <end position="39"/>
    </location>
</feature>
<comment type="similarity">
    <text evidence="1">Belongs to the sulfatase family.</text>
</comment>
<dbReference type="SUPFAM" id="SSF53649">
    <property type="entry name" value="Alkaline phosphatase-like"/>
    <property type="match status" value="1"/>
</dbReference>
<feature type="domain" description="Sulfatase N-terminal" evidence="5">
    <location>
        <begin position="56"/>
        <end position="381"/>
    </location>
</feature>
<evidence type="ECO:0000256" key="4">
    <source>
        <dbReference type="SAM" id="SignalP"/>
    </source>
</evidence>
<evidence type="ECO:0000313" key="6">
    <source>
        <dbReference type="EMBL" id="WIA14034.1"/>
    </source>
</evidence>
<dbReference type="Proteomes" id="UP001244341">
    <property type="component" value="Chromosome 5b"/>
</dbReference>
<dbReference type="PROSITE" id="PS51257">
    <property type="entry name" value="PROKAR_LIPOPROTEIN"/>
    <property type="match status" value="1"/>
</dbReference>
<proteinExistence type="inferred from homology"/>
<feature type="chain" id="PRO_5046605463" description="Sulfatase N-terminal domain-containing protein" evidence="4">
    <location>
        <begin position="27"/>
        <end position="747"/>
    </location>
</feature>
<protein>
    <recommendedName>
        <fullName evidence="5">Sulfatase N-terminal domain-containing protein</fullName>
    </recommendedName>
</protein>
<reference evidence="6 7" key="1">
    <citation type="submission" date="2023-05" db="EMBL/GenBank/DDBJ databases">
        <title>A 100% complete, gapless, phased diploid assembly of the Scenedesmus obliquus UTEX 3031 genome.</title>
        <authorList>
            <person name="Biondi T.C."/>
            <person name="Hanschen E.R."/>
            <person name="Kwon T."/>
            <person name="Eng W."/>
            <person name="Kruse C.P.S."/>
            <person name="Koehler S.I."/>
            <person name="Kunde Y."/>
            <person name="Gleasner C.D."/>
            <person name="You Mak K.T."/>
            <person name="Polle J."/>
            <person name="Hovde B.T."/>
            <person name="Starkenburg S.R."/>
        </authorList>
    </citation>
    <scope>NUCLEOTIDE SEQUENCE [LARGE SCALE GENOMIC DNA]</scope>
    <source>
        <strain evidence="6 7">DOE0152z</strain>
    </source>
</reference>
<evidence type="ECO:0000256" key="1">
    <source>
        <dbReference type="ARBA" id="ARBA00008779"/>
    </source>
</evidence>
<dbReference type="InterPro" id="IPR017850">
    <property type="entry name" value="Alkaline_phosphatase_core_sf"/>
</dbReference>
<evidence type="ECO:0000256" key="3">
    <source>
        <dbReference type="SAM" id="MobiDB-lite"/>
    </source>
</evidence>
<accession>A0ABY8TY10</accession>
<evidence type="ECO:0000313" key="7">
    <source>
        <dbReference type="Proteomes" id="UP001244341"/>
    </source>
</evidence>
<gene>
    <name evidence="6" type="ORF">OEZ85_002592</name>
</gene>